<comment type="caution">
    <text evidence="5">The sequence shown here is derived from an EMBL/GenBank/DDBJ whole genome shotgun (WGS) entry which is preliminary data.</text>
</comment>
<protein>
    <recommendedName>
        <fullName evidence="4">Chromo domain-containing protein</fullName>
    </recommendedName>
</protein>
<feature type="region of interest" description="Disordered" evidence="3">
    <location>
        <begin position="424"/>
        <end position="524"/>
    </location>
</feature>
<feature type="compositionally biased region" description="Basic and acidic residues" evidence="3">
    <location>
        <begin position="141"/>
        <end position="159"/>
    </location>
</feature>
<dbReference type="InterPro" id="IPR000953">
    <property type="entry name" value="Chromo/chromo_shadow_dom"/>
</dbReference>
<evidence type="ECO:0000256" key="2">
    <source>
        <dbReference type="ARBA" id="ARBA00023242"/>
    </source>
</evidence>
<dbReference type="InterPro" id="IPR051219">
    <property type="entry name" value="Heterochromatin_chromo-domain"/>
</dbReference>
<dbReference type="SMART" id="SM00298">
    <property type="entry name" value="CHROMO"/>
    <property type="match status" value="1"/>
</dbReference>
<feature type="compositionally biased region" description="Pro residues" evidence="3">
    <location>
        <begin position="234"/>
        <end position="246"/>
    </location>
</feature>
<evidence type="ECO:0000259" key="4">
    <source>
        <dbReference type="PROSITE" id="PS50013"/>
    </source>
</evidence>
<dbReference type="InterPro" id="IPR016197">
    <property type="entry name" value="Chromo-like_dom_sf"/>
</dbReference>
<evidence type="ECO:0000256" key="3">
    <source>
        <dbReference type="SAM" id="MobiDB-lite"/>
    </source>
</evidence>
<evidence type="ECO:0000313" key="5">
    <source>
        <dbReference type="EMBL" id="KUF82159.1"/>
    </source>
</evidence>
<dbReference type="Gene3D" id="2.40.50.40">
    <property type="match status" value="1"/>
</dbReference>
<dbReference type="InterPro" id="IPR023780">
    <property type="entry name" value="Chromo_domain"/>
</dbReference>
<reference evidence="5 6" key="1">
    <citation type="submission" date="2015-11" db="EMBL/GenBank/DDBJ databases">
        <title>Genomes and virulence difference between two physiological races of Phytophthora nicotianae.</title>
        <authorList>
            <person name="Liu H."/>
            <person name="Ma X."/>
            <person name="Yu H."/>
            <person name="Fang D."/>
            <person name="Li Y."/>
            <person name="Wang X."/>
            <person name="Wang W."/>
            <person name="Dong Y."/>
            <person name="Xiao B."/>
        </authorList>
    </citation>
    <scope>NUCLEOTIDE SEQUENCE [LARGE SCALE GENOMIC DNA]</scope>
    <source>
        <strain evidence="6">race 0</strain>
    </source>
</reference>
<dbReference type="PROSITE" id="PS50013">
    <property type="entry name" value="CHROMO_2"/>
    <property type="match status" value="1"/>
</dbReference>
<feature type="domain" description="Chromo" evidence="4">
    <location>
        <begin position="361"/>
        <end position="421"/>
    </location>
</feature>
<evidence type="ECO:0000256" key="1">
    <source>
        <dbReference type="ARBA" id="ARBA00004123"/>
    </source>
</evidence>
<feature type="compositionally biased region" description="Acidic residues" evidence="3">
    <location>
        <begin position="493"/>
        <end position="507"/>
    </location>
</feature>
<comment type="subcellular location">
    <subcellularLocation>
        <location evidence="1">Nucleus</location>
    </subcellularLocation>
</comment>
<dbReference type="STRING" id="4790.A0A0W8CDE0"/>
<keyword evidence="2" id="KW-0539">Nucleus</keyword>
<feature type="compositionally biased region" description="Basic and acidic residues" evidence="3">
    <location>
        <begin position="508"/>
        <end position="524"/>
    </location>
</feature>
<dbReference type="PANTHER" id="PTHR22812">
    <property type="entry name" value="CHROMOBOX PROTEIN"/>
    <property type="match status" value="1"/>
</dbReference>
<sequence>MAAAPAPARHAQGGNSDDAADRVKDFFITWLRLMERQHEVTVLSQELQNLLAPTRDAATQLQDARHQANLLSATDKTITGLMASINDYFHRDIVPALNRAKQADNESPQQAQDSLSRYLAHGDEGEAMPQDFVDDMSGWGAEREQSGEREKENADKNVGDDMDSGDEISSEIFHDMLLSNSVKLTAMLAPDYVQPAVAQGVATAARMRVPSPSPATASPRAKSKVKTNKRSGKVPPPVVTDLPPRPASGSVGSTPRTQPQTPTEETQRKDRVGKRIAANLTAEQVLGIRTYGKAKEFCIRWQGVEKPLWISRRKAPPQTRELIDLYAAEVRARDNQSAMNPKSKKKTSRNGAAGAQEAQFYTVDHIVNHRLFNKKREYLVRWENYDASDDTWEKADKLRVDVPEIVEAYEEQLYRNRAPNEAVSSAMSELHRDAQSKFTTKKRKIGKSGREDQLERRKRQPSVTRSQIDGEHPKEKRLRVATNEEEKRHDADGDNASENDFQFEMEEAELHEYADEEFADKLNN</sequence>
<dbReference type="OrthoDB" id="433924at2759"/>
<gene>
    <name evidence="5" type="ORF">AM587_10015598</name>
</gene>
<dbReference type="Pfam" id="PF00385">
    <property type="entry name" value="Chromo"/>
    <property type="match status" value="1"/>
</dbReference>
<feature type="compositionally biased region" description="Basic residues" evidence="3">
    <location>
        <begin position="221"/>
        <end position="232"/>
    </location>
</feature>
<dbReference type="GO" id="GO:0005634">
    <property type="term" value="C:nucleus"/>
    <property type="evidence" value="ECO:0007669"/>
    <property type="project" value="UniProtKB-SubCell"/>
</dbReference>
<dbReference type="EMBL" id="LNFO01003828">
    <property type="protein sequence ID" value="KUF82159.1"/>
    <property type="molecule type" value="Genomic_DNA"/>
</dbReference>
<feature type="compositionally biased region" description="Basic and acidic residues" evidence="3">
    <location>
        <begin position="482"/>
        <end position="492"/>
    </location>
</feature>
<name>A0A0W8CDE0_PHYNI</name>
<dbReference type="Proteomes" id="UP000052943">
    <property type="component" value="Unassembled WGS sequence"/>
</dbReference>
<proteinExistence type="predicted"/>
<dbReference type="AlphaFoldDB" id="A0A0W8CDE0"/>
<feature type="region of interest" description="Disordered" evidence="3">
    <location>
        <begin position="334"/>
        <end position="354"/>
    </location>
</feature>
<dbReference type="SUPFAM" id="SSF54160">
    <property type="entry name" value="Chromo domain-like"/>
    <property type="match status" value="1"/>
</dbReference>
<evidence type="ECO:0000313" key="6">
    <source>
        <dbReference type="Proteomes" id="UP000052943"/>
    </source>
</evidence>
<dbReference type="CDD" id="cd00024">
    <property type="entry name" value="CD_CSD"/>
    <property type="match status" value="1"/>
</dbReference>
<feature type="compositionally biased region" description="Low complexity" evidence="3">
    <location>
        <begin position="254"/>
        <end position="264"/>
    </location>
</feature>
<feature type="region of interest" description="Disordered" evidence="3">
    <location>
        <begin position="127"/>
        <end position="167"/>
    </location>
</feature>
<organism evidence="5 6">
    <name type="scientific">Phytophthora nicotianae</name>
    <name type="common">Potato buckeye rot agent</name>
    <name type="synonym">Phytophthora parasitica</name>
    <dbReference type="NCBI Taxonomy" id="4792"/>
    <lineage>
        <taxon>Eukaryota</taxon>
        <taxon>Sar</taxon>
        <taxon>Stramenopiles</taxon>
        <taxon>Oomycota</taxon>
        <taxon>Peronosporomycetes</taxon>
        <taxon>Peronosporales</taxon>
        <taxon>Peronosporaceae</taxon>
        <taxon>Phytophthora</taxon>
    </lineage>
</organism>
<accession>A0A0W8CDE0</accession>
<feature type="region of interest" description="Disordered" evidence="3">
    <location>
        <begin position="208"/>
        <end position="273"/>
    </location>
</feature>